<evidence type="ECO:0000313" key="3">
    <source>
        <dbReference type="RefSeq" id="XP_011312337.1"/>
    </source>
</evidence>
<dbReference type="AlphaFoldDB" id="A0A9R1TN59"/>
<dbReference type="GeneID" id="105272119"/>
<reference evidence="3" key="1">
    <citation type="submission" date="2025-08" db="UniProtKB">
        <authorList>
            <consortium name="RefSeq"/>
        </authorList>
    </citation>
    <scope>IDENTIFICATION</scope>
    <source>
        <strain evidence="3">USDA-PBARC FA_bdor</strain>
        <tissue evidence="3">Whole organism</tissue>
    </source>
</reference>
<keyword evidence="2" id="KW-1185">Reference proteome</keyword>
<evidence type="ECO:0000256" key="1">
    <source>
        <dbReference type="SAM" id="MobiDB-lite"/>
    </source>
</evidence>
<feature type="compositionally biased region" description="Low complexity" evidence="1">
    <location>
        <begin position="206"/>
        <end position="215"/>
    </location>
</feature>
<proteinExistence type="predicted"/>
<feature type="region of interest" description="Disordered" evidence="1">
    <location>
        <begin position="1"/>
        <end position="140"/>
    </location>
</feature>
<gene>
    <name evidence="3" type="primary">LOC105272119</name>
</gene>
<accession>A0A9R1TN59</accession>
<evidence type="ECO:0000313" key="2">
    <source>
        <dbReference type="Proteomes" id="UP000694866"/>
    </source>
</evidence>
<feature type="compositionally biased region" description="Polar residues" evidence="1">
    <location>
        <begin position="1"/>
        <end position="14"/>
    </location>
</feature>
<feature type="region of interest" description="Disordered" evidence="1">
    <location>
        <begin position="157"/>
        <end position="254"/>
    </location>
</feature>
<protein>
    <submittedName>
        <fullName evidence="3">Leucine-rich repeat extensin-like protein 5</fullName>
    </submittedName>
</protein>
<dbReference type="RefSeq" id="XP_011312337.1">
    <property type="nucleotide sequence ID" value="XM_011314035.1"/>
</dbReference>
<dbReference type="Proteomes" id="UP000694866">
    <property type="component" value="Unplaced"/>
</dbReference>
<feature type="compositionally biased region" description="Polar residues" evidence="1">
    <location>
        <begin position="75"/>
        <end position="87"/>
    </location>
</feature>
<name>A0A9R1TN59_9HYME</name>
<dbReference type="KEGG" id="fas:105272119"/>
<organism evidence="2 3">
    <name type="scientific">Fopius arisanus</name>
    <dbReference type="NCBI Taxonomy" id="64838"/>
    <lineage>
        <taxon>Eukaryota</taxon>
        <taxon>Metazoa</taxon>
        <taxon>Ecdysozoa</taxon>
        <taxon>Arthropoda</taxon>
        <taxon>Hexapoda</taxon>
        <taxon>Insecta</taxon>
        <taxon>Pterygota</taxon>
        <taxon>Neoptera</taxon>
        <taxon>Endopterygota</taxon>
        <taxon>Hymenoptera</taxon>
        <taxon>Apocrita</taxon>
        <taxon>Ichneumonoidea</taxon>
        <taxon>Braconidae</taxon>
        <taxon>Opiinae</taxon>
        <taxon>Fopius</taxon>
    </lineage>
</organism>
<sequence>MPSSSKETVLTNAGLNAPNGRRKGPPASPALHEQGEFPTESPALPPPEEQGELPLESPTSPPPEEQGEAPWESPTHPSDSSASTSWETCLPAFSQAPPGVGFVNQADTDSASSDDEEAWRVPQWGPSVGNPEAGPILGACPPRHRLVAIRPLTKVKAERHHRGALPTVSSPEELTPSPEVSGRPYDPTHETLNRVRRVLFPASPQPASSPDLGPSGPSPQPGASKKRRGAEAWSTPPKRRGSSMSWWSPPLRVP</sequence>